<comment type="caution">
    <text evidence="2">The sequence shown here is derived from an EMBL/GenBank/DDBJ whole genome shotgun (WGS) entry which is preliminary data.</text>
</comment>
<accession>A0A939EP15</accession>
<dbReference type="Proteomes" id="UP000664779">
    <property type="component" value="Unassembled WGS sequence"/>
</dbReference>
<evidence type="ECO:0000313" key="2">
    <source>
        <dbReference type="EMBL" id="MBO0345331.1"/>
    </source>
</evidence>
<protein>
    <submittedName>
        <fullName evidence="2">Uncharacterized protein</fullName>
    </submittedName>
</protein>
<dbReference type="AlphaFoldDB" id="A0A939EP15"/>
<evidence type="ECO:0000313" key="3">
    <source>
        <dbReference type="Proteomes" id="UP000664779"/>
    </source>
</evidence>
<evidence type="ECO:0000256" key="1">
    <source>
        <dbReference type="SAM" id="MobiDB-lite"/>
    </source>
</evidence>
<reference evidence="2" key="1">
    <citation type="submission" date="2021-03" db="EMBL/GenBank/DDBJ databases">
        <title>Roseibium sp. CAU 1637 isolated from Incheon.</title>
        <authorList>
            <person name="Kim W."/>
        </authorList>
    </citation>
    <scope>NUCLEOTIDE SEQUENCE</scope>
    <source>
        <strain evidence="2">CAU 1637</strain>
    </source>
</reference>
<gene>
    <name evidence="2" type="ORF">J0X15_08875</name>
</gene>
<dbReference type="EMBL" id="JAFLNF010000003">
    <property type="protein sequence ID" value="MBO0345331.1"/>
    <property type="molecule type" value="Genomic_DNA"/>
</dbReference>
<organism evidence="2 3">
    <name type="scientific">Roseibium limicola</name>
    <dbReference type="NCBI Taxonomy" id="2816037"/>
    <lineage>
        <taxon>Bacteria</taxon>
        <taxon>Pseudomonadati</taxon>
        <taxon>Pseudomonadota</taxon>
        <taxon>Alphaproteobacteria</taxon>
        <taxon>Hyphomicrobiales</taxon>
        <taxon>Stappiaceae</taxon>
        <taxon>Roseibium</taxon>
    </lineage>
</organism>
<feature type="region of interest" description="Disordered" evidence="1">
    <location>
        <begin position="1"/>
        <end position="28"/>
    </location>
</feature>
<name>A0A939EP15_9HYPH</name>
<dbReference type="RefSeq" id="WP_206939802.1">
    <property type="nucleotide sequence ID" value="NZ_JAFLNF010000003.1"/>
</dbReference>
<sequence>MSDIQSANSDPYNRTSHATLRSPASGNGYARFKKIPQIVGRTDIQEDDLENLVIYLQRVRVRAERIRDNAPAGSYLADVLSRTLDGLTGEISQLRHLMGLRDSLPLPASQPAVAQRRMRPAT</sequence>
<keyword evidence="3" id="KW-1185">Reference proteome</keyword>
<feature type="compositionally biased region" description="Polar residues" evidence="1">
    <location>
        <begin position="1"/>
        <end position="25"/>
    </location>
</feature>
<proteinExistence type="predicted"/>